<evidence type="ECO:0000313" key="3">
    <source>
        <dbReference type="Proteomes" id="UP000002139"/>
    </source>
</evidence>
<evidence type="ECO:0000256" key="1">
    <source>
        <dbReference type="SAM" id="MobiDB-lite"/>
    </source>
</evidence>
<evidence type="ECO:0000313" key="2">
    <source>
        <dbReference type="EMBL" id="CAN98367.1"/>
    </source>
</evidence>
<dbReference type="STRING" id="448385.sce8197"/>
<accession>A9FMW1</accession>
<feature type="region of interest" description="Disordered" evidence="1">
    <location>
        <begin position="193"/>
        <end position="223"/>
    </location>
</feature>
<dbReference type="EMBL" id="AM746676">
    <property type="protein sequence ID" value="CAN98367.1"/>
    <property type="molecule type" value="Genomic_DNA"/>
</dbReference>
<feature type="region of interest" description="Disordered" evidence="1">
    <location>
        <begin position="318"/>
        <end position="338"/>
    </location>
</feature>
<sequence>MADGNQGGGGPAQAPAGDFLTKLSEAYPYGDEPPRLTVAINDMAAGAPDGAEFGDDGVRPVRHEVPEGAIYQPETIGDVLAWIDQRIHAFPMDQVWLTQAGPLMNWCADPKEEQWAQAVTEILFGATYGNLGGSYDMGTRKKASPFPASENWESYIFSRIQRRYRSKLARPTKNQKHIYGCYNVASWLHPDPIQDDLGEPAPSGDASLSPSGGSEAPEDKPPVVGPLVGGELLANPVGPRWKEQENTDPAVPIVVACQHLATYGALTRGFRIEHLDSIGYAAQFATGGFAIFSGKPAAPGDEPPPQGGRWYTLQPAAGDEDKASAGQANGGSPPPVPYEDLLQVERARRLSPPLAPGTIFVFDPDAGAQKVTLYLSRYEDECIREKVLMKHFAARKTPGVQEVESAYSQKGRVAPDYQRELDLAKPTEDAGLLRDIRILEKGGQTVLAEQKRAQMQEKLKKDLGEWEHQKTLALDTSTKAVVIDLKKQLDGSHIHYVLRVHKDKPLVQLMDTGNGSNFWAKIKAESRESPGRGALIAFMQAGIVDGSAQSKVGPGQMLGFCGTGVTPPPPEDLGEMAAFIKKARPVGLFRLVLTRRPSKAAMTPDDVLYVSRLARMYGGSPEQNYTIAQMLWGIRNTPGFTNLQPWVIFFIPRGVLARSMWAHGGREMTLSMFMSDVAPNYKDELGKTGGLNLNKQYLPAVAITNSGMPDPEYAGKSQLQCRWKYMSGGSGKAEPGGAWPPAIENKLKETAWNKIFVHPSFGKGLEERIDALTPSMFLDGAAPPKADDDAHALS</sequence>
<dbReference type="RefSeq" id="WP_012240806.1">
    <property type="nucleotide sequence ID" value="NC_010162.1"/>
</dbReference>
<dbReference type="KEGG" id="scl:sce8197"/>
<organism evidence="2 3">
    <name type="scientific">Sorangium cellulosum (strain So ce56)</name>
    <name type="common">Polyangium cellulosum (strain So ce56)</name>
    <dbReference type="NCBI Taxonomy" id="448385"/>
    <lineage>
        <taxon>Bacteria</taxon>
        <taxon>Pseudomonadati</taxon>
        <taxon>Myxococcota</taxon>
        <taxon>Polyangia</taxon>
        <taxon>Polyangiales</taxon>
        <taxon>Polyangiaceae</taxon>
        <taxon>Sorangium</taxon>
    </lineage>
</organism>
<reference evidence="2 3" key="1">
    <citation type="journal article" date="2007" name="Nat. Biotechnol.">
        <title>Complete genome sequence of the myxobacterium Sorangium cellulosum.</title>
        <authorList>
            <person name="Schneiker S."/>
            <person name="Perlova O."/>
            <person name="Kaiser O."/>
            <person name="Gerth K."/>
            <person name="Alici A."/>
            <person name="Altmeyer M.O."/>
            <person name="Bartels D."/>
            <person name="Bekel T."/>
            <person name="Beyer S."/>
            <person name="Bode E."/>
            <person name="Bode H.B."/>
            <person name="Bolten C.J."/>
            <person name="Choudhuri J.V."/>
            <person name="Doss S."/>
            <person name="Elnakady Y.A."/>
            <person name="Frank B."/>
            <person name="Gaigalat L."/>
            <person name="Goesmann A."/>
            <person name="Groeger C."/>
            <person name="Gross F."/>
            <person name="Jelsbak L."/>
            <person name="Jelsbak L."/>
            <person name="Kalinowski J."/>
            <person name="Kegler C."/>
            <person name="Knauber T."/>
            <person name="Konietzny S."/>
            <person name="Kopp M."/>
            <person name="Krause L."/>
            <person name="Krug D."/>
            <person name="Linke B."/>
            <person name="Mahmud T."/>
            <person name="Martinez-Arias R."/>
            <person name="McHardy A.C."/>
            <person name="Merai M."/>
            <person name="Meyer F."/>
            <person name="Mormann S."/>
            <person name="Munoz-Dorado J."/>
            <person name="Perez J."/>
            <person name="Pradella S."/>
            <person name="Rachid S."/>
            <person name="Raddatz G."/>
            <person name="Rosenau F."/>
            <person name="Rueckert C."/>
            <person name="Sasse F."/>
            <person name="Scharfe M."/>
            <person name="Schuster S.C."/>
            <person name="Suen G."/>
            <person name="Treuner-Lange A."/>
            <person name="Velicer G.J."/>
            <person name="Vorholter F.-J."/>
            <person name="Weissman K.J."/>
            <person name="Welch R.D."/>
            <person name="Wenzel S.C."/>
            <person name="Whitworth D.E."/>
            <person name="Wilhelm S."/>
            <person name="Wittmann C."/>
            <person name="Bloecker H."/>
            <person name="Puehler A."/>
            <person name="Mueller R."/>
        </authorList>
    </citation>
    <scope>NUCLEOTIDE SEQUENCE [LARGE SCALE GENOMIC DNA]</scope>
    <source>
        <strain evidence="3">So ce56</strain>
    </source>
</reference>
<protein>
    <submittedName>
        <fullName evidence="2">Uncharacterized protein</fullName>
    </submittedName>
</protein>
<dbReference type="BioCyc" id="SCEL448385:SCE_RS53380-MONOMER"/>
<dbReference type="AlphaFoldDB" id="A9FMW1"/>
<gene>
    <name evidence="2" type="ordered locus">sce8197</name>
</gene>
<proteinExistence type="predicted"/>
<dbReference type="OrthoDB" id="9823304at2"/>
<keyword evidence="3" id="KW-1185">Reference proteome</keyword>
<dbReference type="HOGENOM" id="CLU_391230_0_0_7"/>
<name>A9FMW1_SORC5</name>
<dbReference type="Proteomes" id="UP000002139">
    <property type="component" value="Chromosome"/>
</dbReference>